<evidence type="ECO:0000313" key="1">
    <source>
        <dbReference type="EMBL" id="GJE63185.1"/>
    </source>
</evidence>
<reference evidence="1" key="2">
    <citation type="submission" date="2021-08" db="EMBL/GenBank/DDBJ databases">
        <authorList>
            <person name="Tani A."/>
            <person name="Ola A."/>
            <person name="Ogura Y."/>
            <person name="Katsura K."/>
            <person name="Hayashi T."/>
        </authorList>
    </citation>
    <scope>NUCLEOTIDE SEQUENCE</scope>
    <source>
        <strain evidence="1">NBRC 15686</strain>
    </source>
</reference>
<evidence type="ECO:0000313" key="2">
    <source>
        <dbReference type="Proteomes" id="UP001055039"/>
    </source>
</evidence>
<organism evidence="1 2">
    <name type="scientific">Methylorubrum aminovorans</name>
    <dbReference type="NCBI Taxonomy" id="269069"/>
    <lineage>
        <taxon>Bacteria</taxon>
        <taxon>Pseudomonadati</taxon>
        <taxon>Pseudomonadota</taxon>
        <taxon>Alphaproteobacteria</taxon>
        <taxon>Hyphomicrobiales</taxon>
        <taxon>Methylobacteriaceae</taxon>
        <taxon>Methylorubrum</taxon>
    </lineage>
</organism>
<gene>
    <name evidence="1" type="ORF">LNAOJCKE_0379</name>
</gene>
<comment type="caution">
    <text evidence="1">The sequence shown here is derived from an EMBL/GenBank/DDBJ whole genome shotgun (WGS) entry which is preliminary data.</text>
</comment>
<proteinExistence type="predicted"/>
<name>A0ABQ4UBN5_9HYPH</name>
<protein>
    <submittedName>
        <fullName evidence="1">Uncharacterized protein</fullName>
    </submittedName>
</protein>
<accession>A0ABQ4UBN5</accession>
<keyword evidence="2" id="KW-1185">Reference proteome</keyword>
<dbReference type="RefSeq" id="WP_238221965.1">
    <property type="nucleotide sequence ID" value="NZ_BAAADH010000020.1"/>
</dbReference>
<dbReference type="Proteomes" id="UP001055039">
    <property type="component" value="Unassembled WGS sequence"/>
</dbReference>
<sequence>MKYILHHMAAENETWLVPHTTDSILNSFLACRGELTGLAPEEMLSRCALAGIEAVEDDEFDLAGHKIWLITVPDDDDAAFNFKMFVQP</sequence>
<dbReference type="EMBL" id="BPRC01000001">
    <property type="protein sequence ID" value="GJE63185.1"/>
    <property type="molecule type" value="Genomic_DNA"/>
</dbReference>
<reference evidence="1" key="1">
    <citation type="journal article" date="2021" name="Front. Microbiol.">
        <title>Comprehensive Comparative Genomics and Phenotyping of Methylobacterium Species.</title>
        <authorList>
            <person name="Alessa O."/>
            <person name="Ogura Y."/>
            <person name="Fujitani Y."/>
            <person name="Takami H."/>
            <person name="Hayashi T."/>
            <person name="Sahin N."/>
            <person name="Tani A."/>
        </authorList>
    </citation>
    <scope>NUCLEOTIDE SEQUENCE</scope>
    <source>
        <strain evidence="1">NBRC 15686</strain>
    </source>
</reference>